<dbReference type="VEuPathDB" id="AmoebaDB:DICPUDRAFT_15659"/>
<dbReference type="PANTHER" id="PTHR12202:SF0">
    <property type="entry name" value="ESF1 HOMOLOG"/>
    <property type="match status" value="1"/>
</dbReference>
<keyword evidence="4" id="KW-0539">Nucleus</keyword>
<dbReference type="GO" id="GO:0003723">
    <property type="term" value="F:RNA binding"/>
    <property type="evidence" value="ECO:0000318"/>
    <property type="project" value="GO_Central"/>
</dbReference>
<evidence type="ECO:0000256" key="2">
    <source>
        <dbReference type="ARBA" id="ARBA00009087"/>
    </source>
</evidence>
<keyword evidence="3" id="KW-0175">Coiled coil</keyword>
<comment type="subcellular location">
    <subcellularLocation>
        <location evidence="1">Nucleus</location>
        <location evidence="1">Nucleolus</location>
    </subcellularLocation>
</comment>
<evidence type="ECO:0000256" key="4">
    <source>
        <dbReference type="ARBA" id="ARBA00023242"/>
    </source>
</evidence>
<dbReference type="Pfam" id="PF08159">
    <property type="entry name" value="NUC153"/>
    <property type="match status" value="1"/>
</dbReference>
<feature type="domain" description="NUC153" evidence="6">
    <location>
        <begin position="709"/>
        <end position="736"/>
    </location>
</feature>
<protein>
    <submittedName>
        <fullName evidence="8">Uncharacterized protein</fullName>
    </submittedName>
</protein>
<dbReference type="eggNOG" id="KOG2318">
    <property type="taxonomic scope" value="Eukaryota"/>
</dbReference>
<dbReference type="GO" id="GO:0005730">
    <property type="term" value="C:nucleolus"/>
    <property type="evidence" value="ECO:0007669"/>
    <property type="project" value="UniProtKB-SubCell"/>
</dbReference>
<dbReference type="OrthoDB" id="431825at2759"/>
<dbReference type="AlphaFoldDB" id="F0Z6T8"/>
<sequence length="809" mass="93089">KNNNGVITDKRFTHAQSEPKFQMYRKKDMSIKLDERFKKILTNKFTDSAPIDEYGRKVDKTKINKTISKNFILEQNQPQQEQKEDKKKPQSQPKQEQKNKKQQPKQVEEEEDEDSDIEINDSDNDSINSNVDSDKSKVVEYGGFEYNSDTESSDAEEFEGDDIESESEGELGQQEDDDIPRGDATKRFAVLNCDWDNIDSKDLFVLLNSFVPPGGHIERITVYPSDYGLEQMAKEKSSGPSKEIWSRDKDQAMMDESTLSYDKVEDAESLDGKGFNLEKLRQYELSKLKYYYAIVKCSSVETANKIYEECEGMEIEDTANVLDLRFVPDDQEFKNPPRDSCDTLPASTKGFGFSTSVLKGTTVDFTWDVDKSRKKLLTKNYSKDDAREEDLRAYLAEPTSSEDESDDSETDQTAKRLKLRNKYKSLLLDTDMLEAKEKDDVQITFSSAFSDVKDKNSNSDDDDDEDFTVKFDGDENTQDSSSEEGDQEGELVVGSESDSEADDESSDSEDDEEDIPHNINGDTKGFVKNNSLNDDDEVPDWAKDLKSDDEEEDDVKEMVINTNLSGLGKKLLKEKEQRENGTVFTDYLQKKKEKKQQKKRERREEVSQIIKEKEEKDKQQKKNKSKGRLTEEEKKEQAELELLLMNDDGEKKRGFSKKKLEKEAKLNTLDPHQKKKLEKKLKKKNEKLEVKENKNIDDEADGFKIDVKDPRFGQIYKDNNFGLDPTDPKFLRTSAMVEILNEKNTIRKSEKEKQEKEILERRNKTKQINNNNTGSSASEAAKSNLSEMALNIKRKAEERNNLLNSKKLK</sequence>
<evidence type="ECO:0000256" key="1">
    <source>
        <dbReference type="ARBA" id="ARBA00004604"/>
    </source>
</evidence>
<organism evidence="8 9">
    <name type="scientific">Dictyostelium purpureum</name>
    <name type="common">Slime mold</name>
    <dbReference type="NCBI Taxonomy" id="5786"/>
    <lineage>
        <taxon>Eukaryota</taxon>
        <taxon>Amoebozoa</taxon>
        <taxon>Evosea</taxon>
        <taxon>Eumycetozoa</taxon>
        <taxon>Dictyostelia</taxon>
        <taxon>Dictyosteliales</taxon>
        <taxon>Dictyosteliaceae</taxon>
        <taxon>Dictyostelium</taxon>
    </lineage>
</organism>
<evidence type="ECO:0000259" key="6">
    <source>
        <dbReference type="Pfam" id="PF08159"/>
    </source>
</evidence>
<feature type="non-terminal residue" evidence="8">
    <location>
        <position position="809"/>
    </location>
</feature>
<keyword evidence="9" id="KW-1185">Reference proteome</keyword>
<feature type="region of interest" description="Disordered" evidence="5">
    <location>
        <begin position="444"/>
        <end position="682"/>
    </location>
</feature>
<accession>F0Z6T8</accession>
<feature type="compositionally biased region" description="Acidic residues" evidence="5">
    <location>
        <begin position="151"/>
        <end position="178"/>
    </location>
</feature>
<name>F0Z6T8_DICPU</name>
<dbReference type="InParanoid" id="F0Z6T8"/>
<evidence type="ECO:0000313" key="9">
    <source>
        <dbReference type="Proteomes" id="UP000001064"/>
    </source>
</evidence>
<feature type="region of interest" description="Disordered" evidence="5">
    <location>
        <begin position="69"/>
        <end position="181"/>
    </location>
</feature>
<dbReference type="GeneID" id="10503504"/>
<dbReference type="InterPro" id="IPR039754">
    <property type="entry name" value="Esf1"/>
</dbReference>
<dbReference type="GO" id="GO:0006364">
    <property type="term" value="P:rRNA processing"/>
    <property type="evidence" value="ECO:0000318"/>
    <property type="project" value="GO_Central"/>
</dbReference>
<dbReference type="InterPro" id="IPR056750">
    <property type="entry name" value="RRM_ESF1"/>
</dbReference>
<dbReference type="Proteomes" id="UP000001064">
    <property type="component" value="Unassembled WGS sequence"/>
</dbReference>
<feature type="region of interest" description="Disordered" evidence="5">
    <location>
        <begin position="748"/>
        <end position="786"/>
    </location>
</feature>
<dbReference type="Pfam" id="PF25121">
    <property type="entry name" value="RRM_ESF1"/>
    <property type="match status" value="1"/>
</dbReference>
<evidence type="ECO:0000313" key="8">
    <source>
        <dbReference type="EMBL" id="EGC40320.1"/>
    </source>
</evidence>
<feature type="non-terminal residue" evidence="8">
    <location>
        <position position="1"/>
    </location>
</feature>
<feature type="compositionally biased region" description="Polar residues" evidence="5">
    <location>
        <begin position="766"/>
        <end position="786"/>
    </location>
</feature>
<comment type="similarity">
    <text evidence="2">Belongs to the ESF1 family.</text>
</comment>
<feature type="compositionally biased region" description="Basic and acidic residues" evidence="5">
    <location>
        <begin position="648"/>
        <end position="665"/>
    </location>
</feature>
<feature type="compositionally biased region" description="Acidic residues" evidence="5">
    <location>
        <begin position="497"/>
        <end position="514"/>
    </location>
</feature>
<dbReference type="STRING" id="5786.F0Z6T8"/>
<dbReference type="RefSeq" id="XP_003283071.1">
    <property type="nucleotide sequence ID" value="XM_003283023.1"/>
</dbReference>
<feature type="compositionally biased region" description="Acidic residues" evidence="5">
    <location>
        <begin position="474"/>
        <end position="489"/>
    </location>
</feature>
<feature type="domain" description="ESF1 RRM" evidence="7">
    <location>
        <begin position="185"/>
        <end position="341"/>
    </location>
</feature>
<evidence type="ECO:0000256" key="3">
    <source>
        <dbReference type="ARBA" id="ARBA00023054"/>
    </source>
</evidence>
<dbReference type="OMA" id="YEMEMSW"/>
<feature type="compositionally biased region" description="Basic residues" evidence="5">
    <location>
        <begin position="673"/>
        <end position="682"/>
    </location>
</feature>
<evidence type="ECO:0000256" key="5">
    <source>
        <dbReference type="SAM" id="MobiDB-lite"/>
    </source>
</evidence>
<feature type="compositionally biased region" description="Basic and acidic residues" evidence="5">
    <location>
        <begin position="602"/>
        <end position="620"/>
    </location>
</feature>
<feature type="compositionally biased region" description="Basic residues" evidence="5">
    <location>
        <begin position="591"/>
        <end position="601"/>
    </location>
</feature>
<evidence type="ECO:0000259" key="7">
    <source>
        <dbReference type="Pfam" id="PF25121"/>
    </source>
</evidence>
<dbReference type="FunCoup" id="F0Z6T8">
    <property type="interactions" value="326"/>
</dbReference>
<feature type="compositionally biased region" description="Basic and acidic residues" evidence="5">
    <location>
        <begin position="628"/>
        <end position="638"/>
    </location>
</feature>
<dbReference type="InterPro" id="IPR012580">
    <property type="entry name" value="NUC153"/>
</dbReference>
<reference evidence="9" key="1">
    <citation type="journal article" date="2011" name="Genome Biol.">
        <title>Comparative genomics of the social amoebae Dictyostelium discoideum and Dictyostelium purpureum.</title>
        <authorList>
            <consortium name="US DOE Joint Genome Institute (JGI-PGF)"/>
            <person name="Sucgang R."/>
            <person name="Kuo A."/>
            <person name="Tian X."/>
            <person name="Salerno W."/>
            <person name="Parikh A."/>
            <person name="Feasley C.L."/>
            <person name="Dalin E."/>
            <person name="Tu H."/>
            <person name="Huang E."/>
            <person name="Barry K."/>
            <person name="Lindquist E."/>
            <person name="Shapiro H."/>
            <person name="Bruce D."/>
            <person name="Schmutz J."/>
            <person name="Salamov A."/>
            <person name="Fey P."/>
            <person name="Gaudet P."/>
            <person name="Anjard C."/>
            <person name="Babu M.M."/>
            <person name="Basu S."/>
            <person name="Bushmanova Y."/>
            <person name="van der Wel H."/>
            <person name="Katoh-Kurasawa M."/>
            <person name="Dinh C."/>
            <person name="Coutinho P.M."/>
            <person name="Saito T."/>
            <person name="Elias M."/>
            <person name="Schaap P."/>
            <person name="Kay R.R."/>
            <person name="Henrissat B."/>
            <person name="Eichinger L."/>
            <person name="Rivero F."/>
            <person name="Putnam N.H."/>
            <person name="West C.M."/>
            <person name="Loomis W.F."/>
            <person name="Chisholm R.L."/>
            <person name="Shaulsky G."/>
            <person name="Strassmann J.E."/>
            <person name="Queller D.C."/>
            <person name="Kuspa A."/>
            <person name="Grigoriev I.V."/>
        </authorList>
    </citation>
    <scope>NUCLEOTIDE SEQUENCE [LARGE SCALE GENOMIC DNA]</scope>
    <source>
        <strain evidence="9">QSDP1</strain>
    </source>
</reference>
<proteinExistence type="inferred from homology"/>
<dbReference type="PANTHER" id="PTHR12202">
    <property type="entry name" value="ESF1 HOMOLOG"/>
    <property type="match status" value="1"/>
</dbReference>
<dbReference type="EMBL" id="GL870943">
    <property type="protein sequence ID" value="EGC40320.1"/>
    <property type="molecule type" value="Genomic_DNA"/>
</dbReference>
<dbReference type="KEGG" id="dpp:DICPUDRAFT_15659"/>
<feature type="compositionally biased region" description="Acidic residues" evidence="5">
    <location>
        <begin position="108"/>
        <end position="124"/>
    </location>
</feature>
<feature type="compositionally biased region" description="Basic and acidic residues" evidence="5">
    <location>
        <begin position="748"/>
        <end position="762"/>
    </location>
</feature>
<gene>
    <name evidence="8" type="ORF">DICPUDRAFT_15659</name>
</gene>